<evidence type="ECO:0000259" key="2">
    <source>
        <dbReference type="PROSITE" id="PS50801"/>
    </source>
</evidence>
<dbReference type="InterPro" id="IPR002645">
    <property type="entry name" value="STAS_dom"/>
</dbReference>
<reference evidence="3 4" key="1">
    <citation type="submission" date="2017-06" db="EMBL/GenBank/DDBJ databases">
        <title>Cultured bacterium strain Saccharothrix yanglingensis Hhs.015.</title>
        <authorList>
            <person name="Xia Y."/>
        </authorList>
    </citation>
    <scope>NUCLEOTIDE SEQUENCE [LARGE SCALE GENOMIC DNA]</scope>
    <source>
        <strain evidence="3 4">Hhs.015</strain>
    </source>
</reference>
<feature type="compositionally biased region" description="Basic and acidic residues" evidence="1">
    <location>
        <begin position="96"/>
        <end position="109"/>
    </location>
</feature>
<dbReference type="Gene3D" id="3.30.750.24">
    <property type="entry name" value="STAS domain"/>
    <property type="match status" value="1"/>
</dbReference>
<feature type="domain" description="STAS" evidence="2">
    <location>
        <begin position="1"/>
        <end position="82"/>
    </location>
</feature>
<sequence>MWSELLLWLDNAESALVADLTGVTSMAAAGVHLLDVAHNAGRRGVRFALIAGDDTALSTLHLTGVDSAIPVHPDPDHAIAVLRQATVLPVRAPSDTAEHRRDPHRERAG</sequence>
<protein>
    <recommendedName>
        <fullName evidence="2">STAS domain-containing protein</fullName>
    </recommendedName>
</protein>
<feature type="region of interest" description="Disordered" evidence="1">
    <location>
        <begin position="90"/>
        <end position="109"/>
    </location>
</feature>
<name>A0ABU0X3D8_9PSEU</name>
<dbReference type="Pfam" id="PF01740">
    <property type="entry name" value="STAS"/>
    <property type="match status" value="1"/>
</dbReference>
<dbReference type="SUPFAM" id="SSF52091">
    <property type="entry name" value="SpoIIaa-like"/>
    <property type="match status" value="1"/>
</dbReference>
<keyword evidence="4" id="KW-1185">Reference proteome</keyword>
<dbReference type="EMBL" id="NSDM01000010">
    <property type="protein sequence ID" value="MDQ2586650.1"/>
    <property type="molecule type" value="Genomic_DNA"/>
</dbReference>
<evidence type="ECO:0000313" key="4">
    <source>
        <dbReference type="Proteomes" id="UP001225605"/>
    </source>
</evidence>
<evidence type="ECO:0000313" key="3">
    <source>
        <dbReference type="EMBL" id="MDQ2586650.1"/>
    </source>
</evidence>
<accession>A0ABU0X3D8</accession>
<dbReference type="Proteomes" id="UP001225605">
    <property type="component" value="Unassembled WGS sequence"/>
</dbReference>
<dbReference type="InterPro" id="IPR036513">
    <property type="entry name" value="STAS_dom_sf"/>
</dbReference>
<dbReference type="PROSITE" id="PS50801">
    <property type="entry name" value="STAS"/>
    <property type="match status" value="1"/>
</dbReference>
<comment type="caution">
    <text evidence="3">The sequence shown here is derived from an EMBL/GenBank/DDBJ whole genome shotgun (WGS) entry which is preliminary data.</text>
</comment>
<organism evidence="3 4">
    <name type="scientific">Saccharothrix yanglingensis</name>
    <dbReference type="NCBI Taxonomy" id="659496"/>
    <lineage>
        <taxon>Bacteria</taxon>
        <taxon>Bacillati</taxon>
        <taxon>Actinomycetota</taxon>
        <taxon>Actinomycetes</taxon>
        <taxon>Pseudonocardiales</taxon>
        <taxon>Pseudonocardiaceae</taxon>
        <taxon>Saccharothrix</taxon>
    </lineage>
</organism>
<gene>
    <name evidence="3" type="ORF">CKY47_22155</name>
</gene>
<evidence type="ECO:0000256" key="1">
    <source>
        <dbReference type="SAM" id="MobiDB-lite"/>
    </source>
</evidence>
<proteinExistence type="predicted"/>
<dbReference type="CDD" id="cd07043">
    <property type="entry name" value="STAS_anti-anti-sigma_factors"/>
    <property type="match status" value="1"/>
</dbReference>
<dbReference type="RefSeq" id="WP_306747928.1">
    <property type="nucleotide sequence ID" value="NZ_NSDM01000010.1"/>
</dbReference>